<organism evidence="2 3">
    <name type="scientific">Streptomyces tibetensis</name>
    <dbReference type="NCBI Taxonomy" id="2382123"/>
    <lineage>
        <taxon>Bacteria</taxon>
        <taxon>Bacillati</taxon>
        <taxon>Actinomycetota</taxon>
        <taxon>Actinomycetes</taxon>
        <taxon>Kitasatosporales</taxon>
        <taxon>Streptomycetaceae</taxon>
        <taxon>Streptomyces</taxon>
    </lineage>
</organism>
<evidence type="ECO:0000313" key="3">
    <source>
        <dbReference type="Proteomes" id="UP001601422"/>
    </source>
</evidence>
<dbReference type="Pfam" id="PF19457">
    <property type="entry name" value="DUF5994"/>
    <property type="match status" value="1"/>
</dbReference>
<feature type="compositionally biased region" description="Basic and acidic residues" evidence="1">
    <location>
        <begin position="18"/>
        <end position="32"/>
    </location>
</feature>
<comment type="caution">
    <text evidence="2">The sequence shown here is derived from an EMBL/GenBank/DDBJ whole genome shotgun (WGS) entry which is preliminary data.</text>
</comment>
<evidence type="ECO:0000256" key="1">
    <source>
        <dbReference type="SAM" id="MobiDB-lite"/>
    </source>
</evidence>
<evidence type="ECO:0000313" key="2">
    <source>
        <dbReference type="EMBL" id="MFF0004807.1"/>
    </source>
</evidence>
<sequence length="140" mass="14929">MTSASSPSPSPSPLPAPREVRLRLADPTRDGRTARRIDGAWWPRSDDLAEELTGLLGVLPRAWGRISSVLVHGDTWPDCPAQMVVAGQTVHVGHNDSPSAPHTVCLVAPGRGRYDLLVVPPATAEAEAGRLMERAVTQDA</sequence>
<gene>
    <name evidence="2" type="ORF">ACFYQT_15425</name>
</gene>
<accession>A0ABW6MUV8</accession>
<dbReference type="InterPro" id="IPR046036">
    <property type="entry name" value="DUF5994"/>
</dbReference>
<dbReference type="Proteomes" id="UP001601422">
    <property type="component" value="Unassembled WGS sequence"/>
</dbReference>
<keyword evidence="3" id="KW-1185">Reference proteome</keyword>
<name>A0ABW6MUV8_9ACTN</name>
<dbReference type="RefSeq" id="WP_389828631.1">
    <property type="nucleotide sequence ID" value="NZ_JBIAJP010000003.1"/>
</dbReference>
<dbReference type="EMBL" id="JBIAJP010000003">
    <property type="protein sequence ID" value="MFF0004807.1"/>
    <property type="molecule type" value="Genomic_DNA"/>
</dbReference>
<reference evidence="2 3" key="1">
    <citation type="submission" date="2024-10" db="EMBL/GenBank/DDBJ databases">
        <title>The Natural Products Discovery Center: Release of the First 8490 Sequenced Strains for Exploring Actinobacteria Biosynthetic Diversity.</title>
        <authorList>
            <person name="Kalkreuter E."/>
            <person name="Kautsar S.A."/>
            <person name="Yang D."/>
            <person name="Bader C.D."/>
            <person name="Teijaro C.N."/>
            <person name="Fluegel L."/>
            <person name="Davis C.M."/>
            <person name="Simpson J.R."/>
            <person name="Lauterbach L."/>
            <person name="Steele A.D."/>
            <person name="Gui C."/>
            <person name="Meng S."/>
            <person name="Li G."/>
            <person name="Viehrig K."/>
            <person name="Ye F."/>
            <person name="Su P."/>
            <person name="Kiefer A.F."/>
            <person name="Nichols A."/>
            <person name="Cepeda A.J."/>
            <person name="Yan W."/>
            <person name="Fan B."/>
            <person name="Jiang Y."/>
            <person name="Adhikari A."/>
            <person name="Zheng C.-J."/>
            <person name="Schuster L."/>
            <person name="Cowan T.M."/>
            <person name="Smanski M.J."/>
            <person name="Chevrette M.G."/>
            <person name="De Carvalho L.P.S."/>
            <person name="Shen B."/>
        </authorList>
    </citation>
    <scope>NUCLEOTIDE SEQUENCE [LARGE SCALE GENOMIC DNA]</scope>
    <source>
        <strain evidence="2 3">NPDC005497</strain>
    </source>
</reference>
<feature type="region of interest" description="Disordered" evidence="1">
    <location>
        <begin position="1"/>
        <end position="32"/>
    </location>
</feature>
<proteinExistence type="predicted"/>
<protein>
    <submittedName>
        <fullName evidence="2">DUF5994 family protein</fullName>
    </submittedName>
</protein>